<organism evidence="1 2">
    <name type="scientific">Holothuria leucospilota</name>
    <name type="common">Black long sea cucumber</name>
    <name type="synonym">Mertensiothuria leucospilota</name>
    <dbReference type="NCBI Taxonomy" id="206669"/>
    <lineage>
        <taxon>Eukaryota</taxon>
        <taxon>Metazoa</taxon>
        <taxon>Echinodermata</taxon>
        <taxon>Eleutherozoa</taxon>
        <taxon>Echinozoa</taxon>
        <taxon>Holothuroidea</taxon>
        <taxon>Aspidochirotacea</taxon>
        <taxon>Aspidochirotida</taxon>
        <taxon>Holothuriidae</taxon>
        <taxon>Holothuria</taxon>
    </lineage>
</organism>
<evidence type="ECO:0000313" key="2">
    <source>
        <dbReference type="Proteomes" id="UP001152320"/>
    </source>
</evidence>
<dbReference type="AlphaFoldDB" id="A0A9Q0YF70"/>
<reference evidence="1" key="1">
    <citation type="submission" date="2021-10" db="EMBL/GenBank/DDBJ databases">
        <title>Tropical sea cucumber genome reveals ecological adaptation and Cuvierian tubules defense mechanism.</title>
        <authorList>
            <person name="Chen T."/>
        </authorList>
    </citation>
    <scope>NUCLEOTIDE SEQUENCE</scope>
    <source>
        <strain evidence="1">Nanhai2018</strain>
        <tissue evidence="1">Muscle</tissue>
    </source>
</reference>
<gene>
    <name evidence="1" type="ORF">HOLleu_40449</name>
</gene>
<evidence type="ECO:0000313" key="1">
    <source>
        <dbReference type="EMBL" id="KAJ8020769.1"/>
    </source>
</evidence>
<keyword evidence="2" id="KW-1185">Reference proteome</keyword>
<dbReference type="Proteomes" id="UP001152320">
    <property type="component" value="Chromosome 22"/>
</dbReference>
<name>A0A9Q0YF70_HOLLE</name>
<proteinExistence type="predicted"/>
<accession>A0A9Q0YF70</accession>
<protein>
    <submittedName>
        <fullName evidence="1">Uncharacterized protein</fullName>
    </submittedName>
</protein>
<dbReference type="EMBL" id="JAIZAY010000022">
    <property type="protein sequence ID" value="KAJ8020769.1"/>
    <property type="molecule type" value="Genomic_DNA"/>
</dbReference>
<sequence>MSPGPPELPPMSHGVGTMSGELIHGLALKHPFSTEALRTAFYTYHCYLVKHMK</sequence>
<comment type="caution">
    <text evidence="1">The sequence shown here is derived from an EMBL/GenBank/DDBJ whole genome shotgun (WGS) entry which is preliminary data.</text>
</comment>